<proteinExistence type="predicted"/>
<reference evidence="2 3" key="2">
    <citation type="journal article" date="2008" name="Bioinformatics">
        <title>Assembly reconciliation.</title>
        <authorList>
            <person name="Zimin A.V."/>
            <person name="Smith D.R."/>
            <person name="Sutton G."/>
            <person name="Yorke J.A."/>
        </authorList>
    </citation>
    <scope>NUCLEOTIDE SEQUENCE [LARGE SCALE GENOMIC DNA]</scope>
    <source>
        <strain evidence="2 3">TSC#14021-0224.01</strain>
    </source>
</reference>
<gene>
    <name evidence="2" type="primary">Dere\GG27052</name>
    <name evidence="2" type="synonym">GG27052</name>
    <name evidence="2" type="ORF">Dere_GG27052</name>
</gene>
<evidence type="ECO:0000313" key="3">
    <source>
        <dbReference type="Proteomes" id="UP000008711"/>
    </source>
</evidence>
<accession>A0A0Q5UH22</accession>
<dbReference type="AlphaFoldDB" id="A0A0Q5UH22"/>
<dbReference type="Proteomes" id="UP000008711">
    <property type="component" value="Unassembled WGS sequence"/>
</dbReference>
<reference evidence="2 3" key="1">
    <citation type="journal article" date="2007" name="Nature">
        <title>Evolution of genes and genomes on the Drosophila phylogeny.</title>
        <authorList>
            <consortium name="Drosophila 12 Genomes Consortium"/>
            <person name="Clark A.G."/>
            <person name="Eisen M.B."/>
            <person name="Smith D.R."/>
            <person name="Bergman C.M."/>
            <person name="Oliver B."/>
            <person name="Markow T.A."/>
            <person name="Kaufman T.C."/>
            <person name="Kellis M."/>
            <person name="Gelbart W."/>
            <person name="Iyer V.N."/>
            <person name="Pollard D.A."/>
            <person name="Sackton T.B."/>
            <person name="Larracuente A.M."/>
            <person name="Singh N.D."/>
            <person name="Abad J.P."/>
            <person name="Abt D.N."/>
            <person name="Adryan B."/>
            <person name="Aguade M."/>
            <person name="Akashi H."/>
            <person name="Anderson W.W."/>
            <person name="Aquadro C.F."/>
            <person name="Ardell D.H."/>
            <person name="Arguello R."/>
            <person name="Artieri C.G."/>
            <person name="Barbash D.A."/>
            <person name="Barker D."/>
            <person name="Barsanti P."/>
            <person name="Batterham P."/>
            <person name="Batzoglou S."/>
            <person name="Begun D."/>
            <person name="Bhutkar A."/>
            <person name="Blanco E."/>
            <person name="Bosak S.A."/>
            <person name="Bradley R.K."/>
            <person name="Brand A.D."/>
            <person name="Brent M.R."/>
            <person name="Brooks A.N."/>
            <person name="Brown R.H."/>
            <person name="Butlin R.K."/>
            <person name="Caggese C."/>
            <person name="Calvi B.R."/>
            <person name="Bernardo de Carvalho A."/>
            <person name="Caspi A."/>
            <person name="Castrezana S."/>
            <person name="Celniker S.E."/>
            <person name="Chang J.L."/>
            <person name="Chapple C."/>
            <person name="Chatterji S."/>
            <person name="Chinwalla A."/>
            <person name="Civetta A."/>
            <person name="Clifton S.W."/>
            <person name="Comeron J.M."/>
            <person name="Costello J.C."/>
            <person name="Coyne J.A."/>
            <person name="Daub J."/>
            <person name="David R.G."/>
            <person name="Delcher A.L."/>
            <person name="Delehaunty K."/>
            <person name="Do C.B."/>
            <person name="Ebling H."/>
            <person name="Edwards K."/>
            <person name="Eickbush T."/>
            <person name="Evans J.D."/>
            <person name="Filipski A."/>
            <person name="Findeiss S."/>
            <person name="Freyhult E."/>
            <person name="Fulton L."/>
            <person name="Fulton R."/>
            <person name="Garcia A.C."/>
            <person name="Gardiner A."/>
            <person name="Garfield D.A."/>
            <person name="Garvin B.E."/>
            <person name="Gibson G."/>
            <person name="Gilbert D."/>
            <person name="Gnerre S."/>
            <person name="Godfrey J."/>
            <person name="Good R."/>
            <person name="Gotea V."/>
            <person name="Gravely B."/>
            <person name="Greenberg A.J."/>
            <person name="Griffiths-Jones S."/>
            <person name="Gross S."/>
            <person name="Guigo R."/>
            <person name="Gustafson E.A."/>
            <person name="Haerty W."/>
            <person name="Hahn M.W."/>
            <person name="Halligan D.L."/>
            <person name="Halpern A.L."/>
            <person name="Halter G.M."/>
            <person name="Han M.V."/>
            <person name="Heger A."/>
            <person name="Hillier L."/>
            <person name="Hinrichs A.S."/>
            <person name="Holmes I."/>
            <person name="Hoskins R.A."/>
            <person name="Hubisz M.J."/>
            <person name="Hultmark D."/>
            <person name="Huntley M.A."/>
            <person name="Jaffe D.B."/>
            <person name="Jagadeeshan S."/>
            <person name="Jeck W.R."/>
            <person name="Johnson J."/>
            <person name="Jones C.D."/>
            <person name="Jordan W.C."/>
            <person name="Karpen G.H."/>
            <person name="Kataoka E."/>
            <person name="Keightley P.D."/>
            <person name="Kheradpour P."/>
            <person name="Kirkness E.F."/>
            <person name="Koerich L.B."/>
            <person name="Kristiansen K."/>
            <person name="Kudrna D."/>
            <person name="Kulathinal R.J."/>
            <person name="Kumar S."/>
            <person name="Kwok R."/>
            <person name="Lander E."/>
            <person name="Langley C.H."/>
            <person name="Lapoint R."/>
            <person name="Lazzaro B.P."/>
            <person name="Lee S.J."/>
            <person name="Levesque L."/>
            <person name="Li R."/>
            <person name="Lin C.F."/>
            <person name="Lin M.F."/>
            <person name="Lindblad-Toh K."/>
            <person name="Llopart A."/>
            <person name="Long M."/>
            <person name="Low L."/>
            <person name="Lozovsky E."/>
            <person name="Lu J."/>
            <person name="Luo M."/>
            <person name="Machado C.A."/>
            <person name="Makalowski W."/>
            <person name="Marzo M."/>
            <person name="Matsuda M."/>
            <person name="Matzkin L."/>
            <person name="McAllister B."/>
            <person name="McBride C.S."/>
            <person name="McKernan B."/>
            <person name="McKernan K."/>
            <person name="Mendez-Lago M."/>
            <person name="Minx P."/>
            <person name="Mollenhauer M.U."/>
            <person name="Montooth K."/>
            <person name="Mount S.M."/>
            <person name="Mu X."/>
            <person name="Myers E."/>
            <person name="Negre B."/>
            <person name="Newfeld S."/>
            <person name="Nielsen R."/>
            <person name="Noor M.A."/>
            <person name="O'Grady P."/>
            <person name="Pachter L."/>
            <person name="Papaceit M."/>
            <person name="Parisi M.J."/>
            <person name="Parisi M."/>
            <person name="Parts L."/>
            <person name="Pedersen J.S."/>
            <person name="Pesole G."/>
            <person name="Phillippy A.M."/>
            <person name="Ponting C.P."/>
            <person name="Pop M."/>
            <person name="Porcelli D."/>
            <person name="Powell J.R."/>
            <person name="Prohaska S."/>
            <person name="Pruitt K."/>
            <person name="Puig M."/>
            <person name="Quesneville H."/>
            <person name="Ram K.R."/>
            <person name="Rand D."/>
            <person name="Rasmussen M.D."/>
            <person name="Reed L.K."/>
            <person name="Reenan R."/>
            <person name="Reily A."/>
            <person name="Remington K.A."/>
            <person name="Rieger T.T."/>
            <person name="Ritchie M.G."/>
            <person name="Robin C."/>
            <person name="Rogers Y.H."/>
            <person name="Rohde C."/>
            <person name="Rozas J."/>
            <person name="Rubenfield M.J."/>
            <person name="Ruiz A."/>
            <person name="Russo S."/>
            <person name="Salzberg S.L."/>
            <person name="Sanchez-Gracia A."/>
            <person name="Saranga D.J."/>
            <person name="Sato H."/>
            <person name="Schaeffer S.W."/>
            <person name="Schatz M.C."/>
            <person name="Schlenke T."/>
            <person name="Schwartz R."/>
            <person name="Segarra C."/>
            <person name="Singh R.S."/>
            <person name="Sirot L."/>
            <person name="Sirota M."/>
            <person name="Sisneros N.B."/>
            <person name="Smith C.D."/>
            <person name="Smith T.F."/>
            <person name="Spieth J."/>
            <person name="Stage D.E."/>
            <person name="Stark A."/>
            <person name="Stephan W."/>
            <person name="Strausberg R.L."/>
            <person name="Strempel S."/>
            <person name="Sturgill D."/>
            <person name="Sutton G."/>
            <person name="Sutton G.G."/>
            <person name="Tao W."/>
            <person name="Teichmann S."/>
            <person name="Tobari Y.N."/>
            <person name="Tomimura Y."/>
            <person name="Tsolas J.M."/>
            <person name="Valente V.L."/>
            <person name="Venter E."/>
            <person name="Venter J.C."/>
            <person name="Vicario S."/>
            <person name="Vieira F.G."/>
            <person name="Vilella A.J."/>
            <person name="Villasante A."/>
            <person name="Walenz B."/>
            <person name="Wang J."/>
            <person name="Wasserman M."/>
            <person name="Watts T."/>
            <person name="Wilson D."/>
            <person name="Wilson R.K."/>
            <person name="Wing R.A."/>
            <person name="Wolfner M.F."/>
            <person name="Wong A."/>
            <person name="Wong G.K."/>
            <person name="Wu C.I."/>
            <person name="Wu G."/>
            <person name="Yamamoto D."/>
            <person name="Yang H.P."/>
            <person name="Yang S.P."/>
            <person name="Yorke J.A."/>
            <person name="Yoshida K."/>
            <person name="Zdobnov E."/>
            <person name="Zhang P."/>
            <person name="Zhang Y."/>
            <person name="Zimin A.V."/>
            <person name="Baldwin J."/>
            <person name="Abdouelleil A."/>
            <person name="Abdulkadir J."/>
            <person name="Abebe A."/>
            <person name="Abera B."/>
            <person name="Abreu J."/>
            <person name="Acer S.C."/>
            <person name="Aftuck L."/>
            <person name="Alexander A."/>
            <person name="An P."/>
            <person name="Anderson E."/>
            <person name="Anderson S."/>
            <person name="Arachi H."/>
            <person name="Azer M."/>
            <person name="Bachantsang P."/>
            <person name="Barry A."/>
            <person name="Bayul T."/>
            <person name="Berlin A."/>
            <person name="Bessette D."/>
            <person name="Bloom T."/>
            <person name="Blye J."/>
            <person name="Boguslavskiy L."/>
            <person name="Bonnet C."/>
            <person name="Boukhgalter B."/>
            <person name="Bourzgui I."/>
            <person name="Brown A."/>
            <person name="Cahill P."/>
            <person name="Channer S."/>
            <person name="Cheshatsang Y."/>
            <person name="Chuda L."/>
            <person name="Citroen M."/>
            <person name="Collymore A."/>
            <person name="Cooke P."/>
            <person name="Costello M."/>
            <person name="D'Aco K."/>
            <person name="Daza R."/>
            <person name="De Haan G."/>
            <person name="DeGray S."/>
            <person name="DeMaso C."/>
            <person name="Dhargay N."/>
            <person name="Dooley K."/>
            <person name="Dooley E."/>
            <person name="Doricent M."/>
            <person name="Dorje P."/>
            <person name="Dorjee K."/>
            <person name="Dupes A."/>
            <person name="Elong R."/>
            <person name="Falk J."/>
            <person name="Farina A."/>
            <person name="Faro S."/>
            <person name="Ferguson D."/>
            <person name="Fisher S."/>
            <person name="Foley C.D."/>
            <person name="Franke A."/>
            <person name="Friedrich D."/>
            <person name="Gadbois L."/>
            <person name="Gearin G."/>
            <person name="Gearin C.R."/>
            <person name="Giannoukos G."/>
            <person name="Goode T."/>
            <person name="Graham J."/>
            <person name="Grandbois E."/>
            <person name="Grewal S."/>
            <person name="Gyaltsen K."/>
            <person name="Hafez N."/>
            <person name="Hagos B."/>
            <person name="Hall J."/>
            <person name="Henson C."/>
            <person name="Hollinger A."/>
            <person name="Honan T."/>
            <person name="Huard M.D."/>
            <person name="Hughes L."/>
            <person name="Hurhula B."/>
            <person name="Husby M.E."/>
            <person name="Kamat A."/>
            <person name="Kanga B."/>
            <person name="Kashin S."/>
            <person name="Khazanovich D."/>
            <person name="Kisner P."/>
            <person name="Lance K."/>
            <person name="Lara M."/>
            <person name="Lee W."/>
            <person name="Lennon N."/>
            <person name="Letendre F."/>
            <person name="LeVine R."/>
            <person name="Lipovsky A."/>
            <person name="Liu X."/>
            <person name="Liu J."/>
            <person name="Liu S."/>
            <person name="Lokyitsang T."/>
            <person name="Lokyitsang Y."/>
            <person name="Lubonja R."/>
            <person name="Lui A."/>
            <person name="MacDonald P."/>
            <person name="Magnisalis V."/>
            <person name="Maru K."/>
            <person name="Matthews C."/>
            <person name="McCusker W."/>
            <person name="McDonough S."/>
            <person name="Mehta T."/>
            <person name="Meldrim J."/>
            <person name="Meneus L."/>
            <person name="Mihai O."/>
            <person name="Mihalev A."/>
            <person name="Mihova T."/>
            <person name="Mittelman R."/>
            <person name="Mlenga V."/>
            <person name="Montmayeur A."/>
            <person name="Mulrain L."/>
            <person name="Navidi A."/>
            <person name="Naylor J."/>
            <person name="Negash T."/>
            <person name="Nguyen T."/>
            <person name="Nguyen N."/>
            <person name="Nicol R."/>
            <person name="Norbu C."/>
            <person name="Norbu N."/>
            <person name="Novod N."/>
            <person name="O'Neill B."/>
            <person name="Osman S."/>
            <person name="Markiewicz E."/>
            <person name="Oyono O.L."/>
            <person name="Patti C."/>
            <person name="Phunkhang P."/>
            <person name="Pierre F."/>
            <person name="Priest M."/>
            <person name="Raghuraman S."/>
            <person name="Rege F."/>
            <person name="Reyes R."/>
            <person name="Rise C."/>
            <person name="Rogov P."/>
            <person name="Ross K."/>
            <person name="Ryan E."/>
            <person name="Settipalli S."/>
            <person name="Shea T."/>
            <person name="Sherpa N."/>
            <person name="Shi L."/>
            <person name="Shih D."/>
            <person name="Sparrow T."/>
            <person name="Spaulding J."/>
            <person name="Stalker J."/>
            <person name="Stange-Thomann N."/>
            <person name="Stavropoulos S."/>
            <person name="Stone C."/>
            <person name="Strader C."/>
            <person name="Tesfaye S."/>
            <person name="Thomson T."/>
            <person name="Thoulutsang Y."/>
            <person name="Thoulutsang D."/>
            <person name="Topham K."/>
            <person name="Topping I."/>
            <person name="Tsamla T."/>
            <person name="Vassiliev H."/>
            <person name="Vo A."/>
            <person name="Wangchuk T."/>
            <person name="Wangdi T."/>
            <person name="Weiand M."/>
            <person name="Wilkinson J."/>
            <person name="Wilson A."/>
            <person name="Yadav S."/>
            <person name="Young G."/>
            <person name="Yu Q."/>
            <person name="Zembek L."/>
            <person name="Zhong D."/>
            <person name="Zimmer A."/>
            <person name="Zwirko Z."/>
            <person name="Jaffe D.B."/>
            <person name="Alvarez P."/>
            <person name="Brockman W."/>
            <person name="Butler J."/>
            <person name="Chin C."/>
            <person name="Gnerre S."/>
            <person name="Grabherr M."/>
            <person name="Kleber M."/>
            <person name="Mauceli E."/>
            <person name="MacCallum I."/>
        </authorList>
    </citation>
    <scope>NUCLEOTIDE SEQUENCE [LARGE SCALE GENOMIC DNA]</scope>
    <source>
        <strain evidence="2 3">TSC#14021-0224.01</strain>
    </source>
</reference>
<keyword evidence="3" id="KW-1185">Reference proteome</keyword>
<dbReference type="EMBL" id="CH954178">
    <property type="protein sequence ID" value="KQS42994.1"/>
    <property type="molecule type" value="Genomic_DNA"/>
</dbReference>
<name>A0A0Q5UH22_DROER</name>
<organism evidence="2 3">
    <name type="scientific">Drosophila erecta</name>
    <name type="common">Fruit fly</name>
    <dbReference type="NCBI Taxonomy" id="7220"/>
    <lineage>
        <taxon>Eukaryota</taxon>
        <taxon>Metazoa</taxon>
        <taxon>Ecdysozoa</taxon>
        <taxon>Arthropoda</taxon>
        <taxon>Hexapoda</taxon>
        <taxon>Insecta</taxon>
        <taxon>Pterygota</taxon>
        <taxon>Neoptera</taxon>
        <taxon>Endopterygota</taxon>
        <taxon>Diptera</taxon>
        <taxon>Brachycera</taxon>
        <taxon>Muscomorpha</taxon>
        <taxon>Ephydroidea</taxon>
        <taxon>Drosophilidae</taxon>
        <taxon>Drosophila</taxon>
        <taxon>Sophophora</taxon>
    </lineage>
</organism>
<evidence type="ECO:0000256" key="1">
    <source>
        <dbReference type="SAM" id="MobiDB-lite"/>
    </source>
</evidence>
<sequence>MVSPSSATRPEASSHWRAGVRNPGPDRCGPRMRLR</sequence>
<evidence type="ECO:0000313" key="2">
    <source>
        <dbReference type="EMBL" id="KQS42994.1"/>
    </source>
</evidence>
<protein>
    <submittedName>
        <fullName evidence="2">Uncharacterized protein</fullName>
    </submittedName>
</protein>
<feature type="region of interest" description="Disordered" evidence="1">
    <location>
        <begin position="1"/>
        <end position="35"/>
    </location>
</feature>